<feature type="repeat" description="ANK" evidence="3">
    <location>
        <begin position="79"/>
        <end position="111"/>
    </location>
</feature>
<dbReference type="PRINTS" id="PR01415">
    <property type="entry name" value="ANKYRIN"/>
</dbReference>
<dbReference type="Proteomes" id="UP001465755">
    <property type="component" value="Unassembled WGS sequence"/>
</dbReference>
<dbReference type="Pfam" id="PF12796">
    <property type="entry name" value="Ank_2"/>
    <property type="match status" value="3"/>
</dbReference>
<dbReference type="AlphaFoldDB" id="A0AAW1NQM2"/>
<proteinExistence type="predicted"/>
<dbReference type="InterPro" id="IPR002110">
    <property type="entry name" value="Ankyrin_rpt"/>
</dbReference>
<keyword evidence="6" id="KW-1185">Reference proteome</keyword>
<evidence type="ECO:0000256" key="3">
    <source>
        <dbReference type="PROSITE-ProRule" id="PRU00023"/>
    </source>
</evidence>
<feature type="compositionally biased region" description="Basic and acidic residues" evidence="4">
    <location>
        <begin position="565"/>
        <end position="575"/>
    </location>
</feature>
<keyword evidence="1" id="KW-0677">Repeat</keyword>
<accession>A0AAW1NQM2</accession>
<gene>
    <name evidence="5" type="ORF">WJX73_006428</name>
</gene>
<feature type="repeat" description="ANK" evidence="3">
    <location>
        <begin position="215"/>
        <end position="247"/>
    </location>
</feature>
<sequence>MQEVAEKAKEQKKKDGLLVLASARGYIGDIDQLLDTGADPRAADKNKVSALHYACAQGRLEVVQRLYRRGVELDGEDPGGHTPVHWAVLGGHSRVVEFLITKGAWPEGYNSFGDSPLHIAARNGNDDIIKMLLGCGGKSCMSDTNRRALTPLGEALINGHVDSAELLYKQGKASIVVRPQGLSLLHVAAAVGKAMSLKWLLSKGGLNVNDSGASEGVTPLHCAALASSGTCAKLLMDAGADPNLAAHDGRLPADVLPSMTEAELHKLLHPSGKLKAKAPTANGVHLHANGSRQAASSSKTAAQASFQAMPTAHQHSQIRVWADLEPFKAEAATKGLWPAVLDNVKQVRLATQSLAIQKGMQELLLDNDFQKDADHGKLDKIVNAIKAQPQLYEKYAERPDSQQALFKLKRFHALCKANGESGVPLDCILRCSQHGWKEKIPNTIGGLQRMAEAHTLAACAAALAGHESGGGSTSEIGVADDNDLGAWEDRRARERQGTASLLQEDDEENWGEGFTWKAFKREAKAQLLKSLFLILVMFATLYFMGQPMPWQKRGEAVDTTPPKPDIYEKPFQEEL</sequence>
<feature type="repeat" description="ANK" evidence="3">
    <location>
        <begin position="46"/>
        <end position="78"/>
    </location>
</feature>
<organism evidence="5 6">
    <name type="scientific">Symbiochloris irregularis</name>
    <dbReference type="NCBI Taxonomy" id="706552"/>
    <lineage>
        <taxon>Eukaryota</taxon>
        <taxon>Viridiplantae</taxon>
        <taxon>Chlorophyta</taxon>
        <taxon>core chlorophytes</taxon>
        <taxon>Trebouxiophyceae</taxon>
        <taxon>Trebouxiales</taxon>
        <taxon>Trebouxiaceae</taxon>
        <taxon>Symbiochloris</taxon>
    </lineage>
</organism>
<dbReference type="SMART" id="SM00248">
    <property type="entry name" value="ANK"/>
    <property type="match status" value="6"/>
</dbReference>
<feature type="region of interest" description="Disordered" evidence="4">
    <location>
        <begin position="553"/>
        <end position="575"/>
    </location>
</feature>
<feature type="repeat" description="ANK" evidence="3">
    <location>
        <begin position="112"/>
        <end position="144"/>
    </location>
</feature>
<evidence type="ECO:0000313" key="6">
    <source>
        <dbReference type="Proteomes" id="UP001465755"/>
    </source>
</evidence>
<dbReference type="SUPFAM" id="SSF48403">
    <property type="entry name" value="Ankyrin repeat"/>
    <property type="match status" value="1"/>
</dbReference>
<reference evidence="5 6" key="1">
    <citation type="journal article" date="2024" name="Nat. Commun.">
        <title>Phylogenomics reveals the evolutionary origins of lichenization in chlorophyte algae.</title>
        <authorList>
            <person name="Puginier C."/>
            <person name="Libourel C."/>
            <person name="Otte J."/>
            <person name="Skaloud P."/>
            <person name="Haon M."/>
            <person name="Grisel S."/>
            <person name="Petersen M."/>
            <person name="Berrin J.G."/>
            <person name="Delaux P.M."/>
            <person name="Dal Grande F."/>
            <person name="Keller J."/>
        </authorList>
    </citation>
    <scope>NUCLEOTIDE SEQUENCE [LARGE SCALE GENOMIC DNA]</scope>
    <source>
        <strain evidence="5 6">SAG 2036</strain>
    </source>
</reference>
<dbReference type="PANTHER" id="PTHR24198:SF165">
    <property type="entry name" value="ANKYRIN REPEAT-CONTAINING PROTEIN-RELATED"/>
    <property type="match status" value="1"/>
</dbReference>
<evidence type="ECO:0000256" key="1">
    <source>
        <dbReference type="ARBA" id="ARBA00022737"/>
    </source>
</evidence>
<keyword evidence="2 3" id="KW-0040">ANK repeat</keyword>
<evidence type="ECO:0000256" key="4">
    <source>
        <dbReference type="SAM" id="MobiDB-lite"/>
    </source>
</evidence>
<feature type="compositionally biased region" description="Low complexity" evidence="4">
    <location>
        <begin position="291"/>
        <end position="308"/>
    </location>
</feature>
<dbReference type="PANTHER" id="PTHR24198">
    <property type="entry name" value="ANKYRIN REPEAT AND PROTEIN KINASE DOMAIN-CONTAINING PROTEIN"/>
    <property type="match status" value="1"/>
</dbReference>
<dbReference type="Gene3D" id="1.25.40.20">
    <property type="entry name" value="Ankyrin repeat-containing domain"/>
    <property type="match status" value="1"/>
</dbReference>
<protein>
    <submittedName>
        <fullName evidence="5">Uncharacterized protein</fullName>
    </submittedName>
</protein>
<evidence type="ECO:0000313" key="5">
    <source>
        <dbReference type="EMBL" id="KAK9794006.1"/>
    </source>
</evidence>
<dbReference type="InterPro" id="IPR036770">
    <property type="entry name" value="Ankyrin_rpt-contain_sf"/>
</dbReference>
<dbReference type="PROSITE" id="PS50088">
    <property type="entry name" value="ANK_REPEAT"/>
    <property type="match status" value="4"/>
</dbReference>
<dbReference type="EMBL" id="JALJOQ010000145">
    <property type="protein sequence ID" value="KAK9794006.1"/>
    <property type="molecule type" value="Genomic_DNA"/>
</dbReference>
<comment type="caution">
    <text evidence="5">The sequence shown here is derived from an EMBL/GenBank/DDBJ whole genome shotgun (WGS) entry which is preliminary data.</text>
</comment>
<feature type="region of interest" description="Disordered" evidence="4">
    <location>
        <begin position="289"/>
        <end position="309"/>
    </location>
</feature>
<evidence type="ECO:0000256" key="2">
    <source>
        <dbReference type="ARBA" id="ARBA00023043"/>
    </source>
</evidence>
<dbReference type="PROSITE" id="PS50297">
    <property type="entry name" value="ANK_REP_REGION"/>
    <property type="match status" value="4"/>
</dbReference>
<name>A0AAW1NQM2_9CHLO</name>